<dbReference type="PANTHER" id="PTHR11662">
    <property type="entry name" value="SOLUTE CARRIER FAMILY 17"/>
    <property type="match status" value="1"/>
</dbReference>
<dbReference type="FunFam" id="1.20.1250.20:FF:000003">
    <property type="entry name" value="Solute carrier family 17 member 3"/>
    <property type="match status" value="1"/>
</dbReference>
<comment type="subcellular location">
    <subcellularLocation>
        <location evidence="1">Membrane</location>
        <topology evidence="1">Multi-pass membrane protein</topology>
    </subcellularLocation>
</comment>
<dbReference type="InterPro" id="IPR011701">
    <property type="entry name" value="MFS"/>
</dbReference>
<name>A0A9N9RMW2_9DIPT</name>
<evidence type="ECO:0000256" key="7">
    <source>
        <dbReference type="SAM" id="Phobius"/>
    </source>
</evidence>
<proteinExistence type="predicted"/>
<dbReference type="Gene3D" id="1.20.1250.20">
    <property type="entry name" value="MFS general substrate transporter like domains"/>
    <property type="match status" value="1"/>
</dbReference>
<evidence type="ECO:0000313" key="9">
    <source>
        <dbReference type="Proteomes" id="UP001153620"/>
    </source>
</evidence>
<keyword evidence="9" id="KW-1185">Reference proteome</keyword>
<dbReference type="GO" id="GO:0015293">
    <property type="term" value="F:symporter activity"/>
    <property type="evidence" value="ECO:0007669"/>
    <property type="project" value="UniProtKB-KW"/>
</dbReference>
<evidence type="ECO:0000256" key="6">
    <source>
        <dbReference type="ARBA" id="ARBA00023136"/>
    </source>
</evidence>
<gene>
    <name evidence="8" type="ORF">CHIRRI_LOCUS4232</name>
</gene>
<evidence type="ECO:0000256" key="4">
    <source>
        <dbReference type="ARBA" id="ARBA00022847"/>
    </source>
</evidence>
<feature type="transmembrane region" description="Helical" evidence="7">
    <location>
        <begin position="111"/>
        <end position="130"/>
    </location>
</feature>
<evidence type="ECO:0000256" key="3">
    <source>
        <dbReference type="ARBA" id="ARBA00022692"/>
    </source>
</evidence>
<evidence type="ECO:0000256" key="1">
    <source>
        <dbReference type="ARBA" id="ARBA00004141"/>
    </source>
</evidence>
<protein>
    <submittedName>
        <fullName evidence="8">Uncharacterized protein</fullName>
    </submittedName>
</protein>
<dbReference type="EMBL" id="OU895877">
    <property type="protein sequence ID" value="CAG9801301.1"/>
    <property type="molecule type" value="Genomic_DNA"/>
</dbReference>
<dbReference type="GO" id="GO:0016020">
    <property type="term" value="C:membrane"/>
    <property type="evidence" value="ECO:0007669"/>
    <property type="project" value="UniProtKB-SubCell"/>
</dbReference>
<keyword evidence="5 7" id="KW-1133">Transmembrane helix</keyword>
<feature type="transmembrane region" description="Helical" evidence="7">
    <location>
        <begin position="208"/>
        <end position="232"/>
    </location>
</feature>
<dbReference type="OrthoDB" id="2985014at2759"/>
<sequence length="301" mass="34059">MSGYIAICHRWEWIFYGFGIVATIWAILWFIIIKDSPADDNWILKSEKKFILDSLNPVESPGTPWRAILTSLPVYAIGMAHFAYCWGYNTYLTIIPLYLQDVLDYDTDGHYHTMISCISYILITLLLFPSGYLADWLQMNNYLSTTQVRKFFNNISFFLQMALLLMSGYFKDLVAVIACSSLSVGLGALAMSGFLANSLDIAPQYSSIILGISNSFAVLPGVLMPFLSGHIIQTPSDSEYKTMFFIASAVYLFGFFFYAIFASGKVQPWAILHRQPSISLEILESDVKSQNVSRENSKYRK</sequence>
<keyword evidence="4" id="KW-0769">Symport</keyword>
<evidence type="ECO:0000313" key="8">
    <source>
        <dbReference type="EMBL" id="CAG9801301.1"/>
    </source>
</evidence>
<reference evidence="8" key="1">
    <citation type="submission" date="2022-01" db="EMBL/GenBank/DDBJ databases">
        <authorList>
            <person name="King R."/>
        </authorList>
    </citation>
    <scope>NUCLEOTIDE SEQUENCE</scope>
</reference>
<feature type="transmembrane region" description="Helical" evidence="7">
    <location>
        <begin position="151"/>
        <end position="169"/>
    </location>
</feature>
<keyword evidence="2" id="KW-0813">Transport</keyword>
<keyword evidence="6 7" id="KW-0472">Membrane</keyword>
<dbReference type="SUPFAM" id="SSF103473">
    <property type="entry name" value="MFS general substrate transporter"/>
    <property type="match status" value="1"/>
</dbReference>
<evidence type="ECO:0000256" key="2">
    <source>
        <dbReference type="ARBA" id="ARBA00022448"/>
    </source>
</evidence>
<dbReference type="Pfam" id="PF07690">
    <property type="entry name" value="MFS_1"/>
    <property type="match status" value="1"/>
</dbReference>
<feature type="transmembrane region" description="Helical" evidence="7">
    <location>
        <begin position="13"/>
        <end position="33"/>
    </location>
</feature>
<dbReference type="InterPro" id="IPR036259">
    <property type="entry name" value="MFS_trans_sf"/>
</dbReference>
<reference evidence="8" key="2">
    <citation type="submission" date="2022-10" db="EMBL/GenBank/DDBJ databases">
        <authorList>
            <consortium name="ENA_rothamsted_submissions"/>
            <consortium name="culmorum"/>
            <person name="King R."/>
        </authorList>
    </citation>
    <scope>NUCLEOTIDE SEQUENCE</scope>
</reference>
<organism evidence="8 9">
    <name type="scientific">Chironomus riparius</name>
    <dbReference type="NCBI Taxonomy" id="315576"/>
    <lineage>
        <taxon>Eukaryota</taxon>
        <taxon>Metazoa</taxon>
        <taxon>Ecdysozoa</taxon>
        <taxon>Arthropoda</taxon>
        <taxon>Hexapoda</taxon>
        <taxon>Insecta</taxon>
        <taxon>Pterygota</taxon>
        <taxon>Neoptera</taxon>
        <taxon>Endopterygota</taxon>
        <taxon>Diptera</taxon>
        <taxon>Nematocera</taxon>
        <taxon>Chironomoidea</taxon>
        <taxon>Chironomidae</taxon>
        <taxon>Chironominae</taxon>
        <taxon>Chironomus</taxon>
    </lineage>
</organism>
<dbReference type="InterPro" id="IPR050382">
    <property type="entry name" value="MFS_Na/Anion_cotransporter"/>
</dbReference>
<keyword evidence="3 7" id="KW-0812">Transmembrane</keyword>
<evidence type="ECO:0000256" key="5">
    <source>
        <dbReference type="ARBA" id="ARBA00022989"/>
    </source>
</evidence>
<dbReference type="AlphaFoldDB" id="A0A9N9RMW2"/>
<feature type="transmembrane region" description="Helical" evidence="7">
    <location>
        <begin position="175"/>
        <end position="196"/>
    </location>
</feature>
<dbReference type="GO" id="GO:0006820">
    <property type="term" value="P:monoatomic anion transport"/>
    <property type="evidence" value="ECO:0007669"/>
    <property type="project" value="TreeGrafter"/>
</dbReference>
<accession>A0A9N9RMW2</accession>
<dbReference type="PANTHER" id="PTHR11662:SF455">
    <property type="entry name" value="GH23975P"/>
    <property type="match status" value="1"/>
</dbReference>
<feature type="transmembrane region" description="Helical" evidence="7">
    <location>
        <begin position="244"/>
        <end position="264"/>
    </location>
</feature>
<dbReference type="Proteomes" id="UP001153620">
    <property type="component" value="Chromosome 1"/>
</dbReference>